<dbReference type="EMBL" id="SEOL01000004">
    <property type="protein sequence ID" value="MBL0849010.1"/>
    <property type="molecule type" value="Genomic_DNA"/>
</dbReference>
<protein>
    <submittedName>
        <fullName evidence="3">NYN domain-containing protein</fullName>
    </submittedName>
</protein>
<dbReference type="PANTHER" id="PTHR35458:SF2">
    <property type="entry name" value="SLR0755 PROTEIN"/>
    <property type="match status" value="1"/>
</dbReference>
<evidence type="ECO:0000259" key="2">
    <source>
        <dbReference type="Pfam" id="PF01936"/>
    </source>
</evidence>
<dbReference type="InterPro" id="IPR047140">
    <property type="entry name" value="LabA"/>
</dbReference>
<dbReference type="Proteomes" id="UP000736856">
    <property type="component" value="Unassembled WGS sequence"/>
</dbReference>
<feature type="region of interest" description="Disordered" evidence="1">
    <location>
        <begin position="175"/>
        <end position="204"/>
    </location>
</feature>
<feature type="domain" description="NYN" evidence="2">
    <location>
        <begin position="7"/>
        <end position="166"/>
    </location>
</feature>
<reference evidence="3" key="1">
    <citation type="submission" date="2019-02" db="EMBL/GenBank/DDBJ databases">
        <title>A novel Candidatus Liberibacter species associated with the New Zealand native fuchsia psyllid, Ctenarytaina fuchsiae.</title>
        <authorList>
            <person name="Thompson S.M."/>
            <person name="Jorgensen N."/>
            <person name="David C."/>
            <person name="Bulman S.R."/>
            <person name="Smith G.R."/>
        </authorList>
    </citation>
    <scope>NUCLEOTIDE SEQUENCE</scope>
    <source>
        <strain evidence="3">Oxford</strain>
    </source>
</reference>
<dbReference type="CDD" id="cd10911">
    <property type="entry name" value="PIN_LabA"/>
    <property type="match status" value="1"/>
</dbReference>
<dbReference type="Gene3D" id="3.40.50.1010">
    <property type="entry name" value="5'-nuclease"/>
    <property type="match status" value="1"/>
</dbReference>
<name>A0A937DH20_9HYPH</name>
<dbReference type="GO" id="GO:0004540">
    <property type="term" value="F:RNA nuclease activity"/>
    <property type="evidence" value="ECO:0007669"/>
    <property type="project" value="InterPro"/>
</dbReference>
<dbReference type="InterPro" id="IPR021139">
    <property type="entry name" value="NYN"/>
</dbReference>
<sequence>MFDSREKISLFIDGANLYTASRALEFDVDYRKLLKAFKARANVWRAYYYTAIIGDVDQQYSPIYPLIDWLDYNGYRVVTKVAREFINTGGQKKIKANMDVELAVDALEQSIGVDHLVIFSGDGDFISLVDALQRKAKKITIVSTMLSNPSMVSDQLRRKADHFIDLAYLKNEIAREPTKKPEEKSPLNKADIPSNTQGHIMKEE</sequence>
<evidence type="ECO:0000313" key="4">
    <source>
        <dbReference type="Proteomes" id="UP000736856"/>
    </source>
</evidence>
<comment type="caution">
    <text evidence="3">The sequence shown here is derived from an EMBL/GenBank/DDBJ whole genome shotgun (WGS) entry which is preliminary data.</text>
</comment>
<gene>
    <name evidence="3" type="ORF">EU981_02830</name>
</gene>
<dbReference type="Pfam" id="PF01936">
    <property type="entry name" value="NYN"/>
    <property type="match status" value="1"/>
</dbReference>
<proteinExistence type="predicted"/>
<evidence type="ECO:0000313" key="3">
    <source>
        <dbReference type="EMBL" id="MBL0849010.1"/>
    </source>
</evidence>
<organism evidence="3 4">
    <name type="scientific">Candidatus Liberibacter ctenarytainae</name>
    <dbReference type="NCBI Taxonomy" id="2020335"/>
    <lineage>
        <taxon>Bacteria</taxon>
        <taxon>Pseudomonadati</taxon>
        <taxon>Pseudomonadota</taxon>
        <taxon>Alphaproteobacteria</taxon>
        <taxon>Hyphomicrobiales</taxon>
        <taxon>Rhizobiaceae</taxon>
        <taxon>Liberibacter</taxon>
    </lineage>
</organism>
<dbReference type="AlphaFoldDB" id="A0A937DH20"/>
<dbReference type="PANTHER" id="PTHR35458">
    <property type="entry name" value="SLR0755 PROTEIN"/>
    <property type="match status" value="1"/>
</dbReference>
<accession>A0A937DH20</accession>
<evidence type="ECO:0000256" key="1">
    <source>
        <dbReference type="SAM" id="MobiDB-lite"/>
    </source>
</evidence>
<feature type="compositionally biased region" description="Basic and acidic residues" evidence="1">
    <location>
        <begin position="175"/>
        <end position="186"/>
    </location>
</feature>